<comment type="caution">
    <text evidence="2">The sequence shown here is derived from an EMBL/GenBank/DDBJ whole genome shotgun (WGS) entry which is preliminary data.</text>
</comment>
<name>R1E4T7_NANST</name>
<feature type="compositionally biased region" description="Acidic residues" evidence="1">
    <location>
        <begin position="22"/>
        <end position="48"/>
    </location>
</feature>
<dbReference type="EMBL" id="APJZ01000001">
    <property type="protein sequence ID" value="EOD42683.1"/>
    <property type="molecule type" value="Genomic_DNA"/>
</dbReference>
<sequence>MDWEDLKRKVEELKMMAPKESEDWDEEWEEDWDEGEEDWEEDWEEEEW</sequence>
<evidence type="ECO:0000256" key="1">
    <source>
        <dbReference type="SAM" id="MobiDB-lite"/>
    </source>
</evidence>
<protein>
    <submittedName>
        <fullName evidence="2">Uncharacterized protein</fullName>
    </submittedName>
</protein>
<evidence type="ECO:0000313" key="3">
    <source>
        <dbReference type="Proteomes" id="UP000053279"/>
    </source>
</evidence>
<reference evidence="2 3" key="1">
    <citation type="submission" date="2013-02" db="EMBL/GenBank/DDBJ databases">
        <title>Insights into archaeal evolution and symbiosis from the genomes of a Nanoarchaeon and its crenarchaeal host from Yellowstone National Park.</title>
        <authorList>
            <person name="Podar M."/>
            <person name="Makarova K.S."/>
            <person name="Graham D.E."/>
            <person name="Wolf Y.I."/>
            <person name="Koonin E.V."/>
            <person name="Reysenbach A.-L."/>
        </authorList>
    </citation>
    <scope>NUCLEOTIDE SEQUENCE [LARGE SCALE GENOMIC DNA]</scope>
</reference>
<evidence type="ECO:0000313" key="2">
    <source>
        <dbReference type="EMBL" id="EOD42683.1"/>
    </source>
</evidence>
<dbReference type="PATRIC" id="fig|1294122.7.peg.21"/>
<keyword evidence="3" id="KW-1185">Reference proteome</keyword>
<accession>R1E4T7</accession>
<feature type="region of interest" description="Disordered" evidence="1">
    <location>
        <begin position="17"/>
        <end position="48"/>
    </location>
</feature>
<dbReference type="AlphaFoldDB" id="R1E4T7"/>
<proteinExistence type="predicted"/>
<dbReference type="Proteomes" id="UP000053279">
    <property type="component" value="Unassembled WGS sequence"/>
</dbReference>
<organism evidence="2 3">
    <name type="scientific">Nanobsidianus stetteri</name>
    <dbReference type="NCBI Taxonomy" id="1294122"/>
    <lineage>
        <taxon>Archaea</taxon>
        <taxon>Nanobdellota</taxon>
        <taxon>Candidatus Nanoarchaeia</taxon>
        <taxon>Nanoarchaeales</taxon>
        <taxon>Nanopusillaceae</taxon>
        <taxon>Candidatus Nanobsidianus</taxon>
    </lineage>
</organism>
<gene>
    <name evidence="2" type="ORF">Nst1_021</name>
</gene>